<dbReference type="KEGG" id="minf:MESINF_0512"/>
<reference evidence="2 3" key="1">
    <citation type="submission" date="2017-01" db="EMBL/GenBank/DDBJ databases">
        <authorList>
            <person name="Erauso G."/>
        </authorList>
    </citation>
    <scope>NUCLEOTIDE SEQUENCE [LARGE SCALE GENOMIC DNA]</scope>
    <source>
        <strain evidence="2">MESINF1</strain>
    </source>
</reference>
<dbReference type="AlphaFoldDB" id="A0A7Z7LE93"/>
<organism evidence="2 3">
    <name type="scientific">Mesotoga infera</name>
    <dbReference type="NCBI Taxonomy" id="1236046"/>
    <lineage>
        <taxon>Bacteria</taxon>
        <taxon>Thermotogati</taxon>
        <taxon>Thermotogota</taxon>
        <taxon>Thermotogae</taxon>
        <taxon>Kosmotogales</taxon>
        <taxon>Kosmotogaceae</taxon>
        <taxon>Mesotoga</taxon>
    </lineage>
</organism>
<dbReference type="InterPro" id="IPR043128">
    <property type="entry name" value="Rev_trsase/Diguanyl_cyclase"/>
</dbReference>
<dbReference type="InterPro" id="IPR052155">
    <property type="entry name" value="Biofilm_reg_signaling"/>
</dbReference>
<evidence type="ECO:0000313" key="3">
    <source>
        <dbReference type="Proteomes" id="UP000250796"/>
    </source>
</evidence>
<dbReference type="PROSITE" id="PS50887">
    <property type="entry name" value="GGDEF"/>
    <property type="match status" value="1"/>
</dbReference>
<dbReference type="Pfam" id="PF00990">
    <property type="entry name" value="GGDEF"/>
    <property type="match status" value="1"/>
</dbReference>
<sequence>MESETNAGEELDLMKYAINNLDCGFMIYDDKSNLLYANDVGIELTNKCEEKIKDKIRELVASEKPLSGRFECNQKERGGRSFRYMFKSLSLKERDYFFLQIEDITDLKIAENTIAQLAHYDGETGLPNYILFRDRLNMSIFRGKRHSDLSMIAAMEIKIGSRNDSIPELLIIDLAQELSRNIRKSDTLCRFSRREFLLLAEELKRPEDAESILKKLKETFESWKRDIPGCSFDLSFGYSLLPVDGVDPETLVSKAFGAIKEK</sequence>
<dbReference type="Gene3D" id="3.30.70.270">
    <property type="match status" value="1"/>
</dbReference>
<name>A0A7Z7LE93_9BACT</name>
<dbReference type="SUPFAM" id="SSF55073">
    <property type="entry name" value="Nucleotide cyclase"/>
    <property type="match status" value="1"/>
</dbReference>
<evidence type="ECO:0000313" key="2">
    <source>
        <dbReference type="EMBL" id="SSC11961.1"/>
    </source>
</evidence>
<dbReference type="PANTHER" id="PTHR44757:SF2">
    <property type="entry name" value="BIOFILM ARCHITECTURE MAINTENANCE PROTEIN MBAA"/>
    <property type="match status" value="1"/>
</dbReference>
<accession>A0A7Z7LE93</accession>
<dbReference type="EMBL" id="LS974202">
    <property type="protein sequence ID" value="SSC11961.1"/>
    <property type="molecule type" value="Genomic_DNA"/>
</dbReference>
<feature type="domain" description="GGDEF" evidence="1">
    <location>
        <begin position="150"/>
        <end position="262"/>
    </location>
</feature>
<gene>
    <name evidence="2" type="ORF">MESINF_0512</name>
</gene>
<dbReference type="RefSeq" id="WP_169698383.1">
    <property type="nucleotide sequence ID" value="NZ_LS974202.1"/>
</dbReference>
<protein>
    <submittedName>
        <fullName evidence="2">Diguanylate cyclase</fullName>
    </submittedName>
</protein>
<dbReference type="Proteomes" id="UP000250796">
    <property type="component" value="Chromosome MESINF"/>
</dbReference>
<dbReference type="SMART" id="SM00267">
    <property type="entry name" value="GGDEF"/>
    <property type="match status" value="1"/>
</dbReference>
<proteinExistence type="predicted"/>
<evidence type="ECO:0000259" key="1">
    <source>
        <dbReference type="PROSITE" id="PS50887"/>
    </source>
</evidence>
<dbReference type="InterPro" id="IPR029787">
    <property type="entry name" value="Nucleotide_cyclase"/>
</dbReference>
<dbReference type="PANTHER" id="PTHR44757">
    <property type="entry name" value="DIGUANYLATE CYCLASE DGCP"/>
    <property type="match status" value="1"/>
</dbReference>
<keyword evidence="3" id="KW-1185">Reference proteome</keyword>
<dbReference type="InterPro" id="IPR000160">
    <property type="entry name" value="GGDEF_dom"/>
</dbReference>